<sequence>MFAEGGGFAGSNSAGANLLPPGYTDSSLVNIPIKISDIRRKEPSDVASDPAIQLESKKPGKLSRIKGFVKHGSIKEDEEIVVVH</sequence>
<protein>
    <submittedName>
        <fullName evidence="2">Uncharacterized protein</fullName>
    </submittedName>
</protein>
<keyword evidence="3" id="KW-1185">Reference proteome</keyword>
<dbReference type="AlphaFoldDB" id="A0A9Q9EFX8"/>
<evidence type="ECO:0000256" key="1">
    <source>
        <dbReference type="SAM" id="MobiDB-lite"/>
    </source>
</evidence>
<feature type="region of interest" description="Disordered" evidence="1">
    <location>
        <begin position="1"/>
        <end position="25"/>
    </location>
</feature>
<organism evidence="2 3">
    <name type="scientific">Septoria linicola</name>
    <dbReference type="NCBI Taxonomy" id="215465"/>
    <lineage>
        <taxon>Eukaryota</taxon>
        <taxon>Fungi</taxon>
        <taxon>Dikarya</taxon>
        <taxon>Ascomycota</taxon>
        <taxon>Pezizomycotina</taxon>
        <taxon>Dothideomycetes</taxon>
        <taxon>Dothideomycetidae</taxon>
        <taxon>Mycosphaerellales</taxon>
        <taxon>Mycosphaerellaceae</taxon>
        <taxon>Septoria</taxon>
    </lineage>
</organism>
<accession>A0A9Q9EFX8</accession>
<evidence type="ECO:0000313" key="2">
    <source>
        <dbReference type="EMBL" id="USW48344.1"/>
    </source>
</evidence>
<proteinExistence type="predicted"/>
<dbReference type="OrthoDB" id="4158258at2759"/>
<evidence type="ECO:0000313" key="3">
    <source>
        <dbReference type="Proteomes" id="UP001056384"/>
    </source>
</evidence>
<reference evidence="2" key="1">
    <citation type="submission" date="2022-06" db="EMBL/GenBank/DDBJ databases">
        <title>Complete genome sequences of two strains of the flax pathogen Septoria linicola.</title>
        <authorList>
            <person name="Lapalu N."/>
            <person name="Simon A."/>
            <person name="Demenou B."/>
            <person name="Paumier D."/>
            <person name="Guillot M.-P."/>
            <person name="Gout L."/>
            <person name="Valade R."/>
        </authorList>
    </citation>
    <scope>NUCLEOTIDE SEQUENCE</scope>
    <source>
        <strain evidence="2">SE15195</strain>
    </source>
</reference>
<dbReference type="EMBL" id="CP099418">
    <property type="protein sequence ID" value="USW48344.1"/>
    <property type="molecule type" value="Genomic_DNA"/>
</dbReference>
<name>A0A9Q9EFX8_9PEZI</name>
<dbReference type="Proteomes" id="UP001056384">
    <property type="component" value="Chromosome 1"/>
</dbReference>
<gene>
    <name evidence="2" type="ORF">Slin15195_G016630</name>
</gene>